<keyword evidence="1" id="KW-0863">Zinc-finger</keyword>
<feature type="region of interest" description="Disordered" evidence="3">
    <location>
        <begin position="1"/>
        <end position="26"/>
    </location>
</feature>
<organism evidence="6">
    <name type="scientific">Cacopsylla melanoneura</name>
    <dbReference type="NCBI Taxonomy" id="428564"/>
    <lineage>
        <taxon>Eukaryota</taxon>
        <taxon>Metazoa</taxon>
        <taxon>Ecdysozoa</taxon>
        <taxon>Arthropoda</taxon>
        <taxon>Hexapoda</taxon>
        <taxon>Insecta</taxon>
        <taxon>Pterygota</taxon>
        <taxon>Neoptera</taxon>
        <taxon>Paraneoptera</taxon>
        <taxon>Hemiptera</taxon>
        <taxon>Sternorrhyncha</taxon>
        <taxon>Psylloidea</taxon>
        <taxon>Psyllidae</taxon>
        <taxon>Psyllinae</taxon>
        <taxon>Cacopsylla</taxon>
    </lineage>
</organism>
<feature type="domain" description="ZAD" evidence="5">
    <location>
        <begin position="40"/>
        <end position="116"/>
    </location>
</feature>
<protein>
    <recommendedName>
        <fullName evidence="7">C2H2-type domain-containing protein</fullName>
    </recommendedName>
</protein>
<feature type="compositionally biased region" description="Polar residues" evidence="3">
    <location>
        <begin position="656"/>
        <end position="670"/>
    </location>
</feature>
<feature type="compositionally biased region" description="Polar residues" evidence="3">
    <location>
        <begin position="1"/>
        <end position="15"/>
    </location>
</feature>
<feature type="region of interest" description="Disordered" evidence="3">
    <location>
        <begin position="925"/>
        <end position="995"/>
    </location>
</feature>
<feature type="compositionally biased region" description="Polar residues" evidence="3">
    <location>
        <begin position="952"/>
        <end position="976"/>
    </location>
</feature>
<feature type="region of interest" description="Disordered" evidence="3">
    <location>
        <begin position="1420"/>
        <end position="1465"/>
    </location>
</feature>
<feature type="compositionally biased region" description="Polar residues" evidence="3">
    <location>
        <begin position="157"/>
        <end position="176"/>
    </location>
</feature>
<dbReference type="PROSITE" id="PS51915">
    <property type="entry name" value="ZAD"/>
    <property type="match status" value="1"/>
</dbReference>
<feature type="compositionally biased region" description="Basic and acidic residues" evidence="3">
    <location>
        <begin position="750"/>
        <end position="775"/>
    </location>
</feature>
<evidence type="ECO:0008006" key="7">
    <source>
        <dbReference type="Google" id="ProtNLM"/>
    </source>
</evidence>
<feature type="region of interest" description="Disordered" evidence="3">
    <location>
        <begin position="331"/>
        <end position="355"/>
    </location>
</feature>
<reference evidence="6" key="1">
    <citation type="submission" date="2021-05" db="EMBL/GenBank/DDBJ databases">
        <authorList>
            <person name="Alioto T."/>
            <person name="Alioto T."/>
            <person name="Gomez Garrido J."/>
        </authorList>
    </citation>
    <scope>NUCLEOTIDE SEQUENCE</scope>
</reference>
<evidence type="ECO:0000256" key="3">
    <source>
        <dbReference type="SAM" id="MobiDB-lite"/>
    </source>
</evidence>
<feature type="region of interest" description="Disordered" evidence="3">
    <location>
        <begin position="132"/>
        <end position="193"/>
    </location>
</feature>
<name>A0A8D8YC05_9HEMI</name>
<dbReference type="InterPro" id="IPR013087">
    <property type="entry name" value="Znf_C2H2_type"/>
</dbReference>
<evidence type="ECO:0000256" key="2">
    <source>
        <dbReference type="PROSITE-ProRule" id="PRU01263"/>
    </source>
</evidence>
<feature type="compositionally biased region" description="Acidic residues" evidence="3">
    <location>
        <begin position="726"/>
        <end position="739"/>
    </location>
</feature>
<feature type="compositionally biased region" description="Polar residues" evidence="3">
    <location>
        <begin position="496"/>
        <end position="529"/>
    </location>
</feature>
<keyword evidence="1" id="KW-0479">Metal-binding</keyword>
<feature type="compositionally biased region" description="Basic and acidic residues" evidence="3">
    <location>
        <begin position="341"/>
        <end position="350"/>
    </location>
</feature>
<dbReference type="Gene3D" id="3.40.1800.20">
    <property type="match status" value="1"/>
</dbReference>
<dbReference type="EMBL" id="HBUF01370411">
    <property type="protein sequence ID" value="CAG6725872.1"/>
    <property type="molecule type" value="Transcribed_RNA"/>
</dbReference>
<dbReference type="InterPro" id="IPR012934">
    <property type="entry name" value="Znf_AD"/>
</dbReference>
<feature type="domain" description="C2H2-type" evidence="4">
    <location>
        <begin position="632"/>
        <end position="660"/>
    </location>
</feature>
<dbReference type="GO" id="GO:0008270">
    <property type="term" value="F:zinc ion binding"/>
    <property type="evidence" value="ECO:0007669"/>
    <property type="project" value="UniProtKB-KW"/>
</dbReference>
<evidence type="ECO:0000256" key="1">
    <source>
        <dbReference type="PROSITE-ProRule" id="PRU00042"/>
    </source>
</evidence>
<proteinExistence type="predicted"/>
<feature type="compositionally biased region" description="Basic and acidic residues" evidence="3">
    <location>
        <begin position="789"/>
        <end position="827"/>
    </location>
</feature>
<keyword evidence="1" id="KW-0862">Zinc</keyword>
<evidence type="ECO:0000259" key="5">
    <source>
        <dbReference type="PROSITE" id="PS51915"/>
    </source>
</evidence>
<feature type="compositionally biased region" description="Basic and acidic residues" evidence="3">
    <location>
        <begin position="984"/>
        <end position="995"/>
    </location>
</feature>
<feature type="region of interest" description="Disordered" evidence="3">
    <location>
        <begin position="1682"/>
        <end position="1710"/>
    </location>
</feature>
<feature type="compositionally biased region" description="Polar residues" evidence="3">
    <location>
        <begin position="777"/>
        <end position="786"/>
    </location>
</feature>
<accession>A0A8D8YC05</accession>
<sequence>MSSIPAETPVSSPTAESPDPRGPLDPVVDLTSLTYEDIKKRCRLKGCCLGPCSLDIFTEENKPLQVPEKLRKYFNIIISQNDQLSHFICGKCYDELSLVTMFIEVKQENQRTMWDIYRRSESGVGNFHDVVVKEEKTMNSSDNSSMDPKRRNETPEIGNQDSRPSKRPNVSFTDGGSKTKKSLPDNIVDNVPQRELSLNKQSEVGLLSSCSNIVKTGSSISLPSVSIPNILDPNYVDSITNSNVFCHKYVKHIKDHPKYVAWPSKDNEITESHSKFGKIFKSRRKKSIQVMKKATVLVQDVLLPYNEKLEKLSQKNSSKIKRPYHRNNYRKKFTGRTILSDSEHSSDEQKSHRKKIIRRANICDTDSESDKESFKPNQNSFKEKKTSEKFINTCKNLSGEKERKRAGPLSSKTKCQSTSDSTIKCITVNDDVDKIIDTFFDEIDDQNDSFPSVKISDSIPNLFIESRVDQQIIKSSDNSKTSNKDIHATYQDAHPNRTTNDTLDNSLQRNSAVPTMSADTSRTSSTGTMHYDTQNIKKISNSLIDETPTDILITPEASLRKSTVLPKCYRSPIQKFCSVWNHGNSPEQNDEDSSGLKHLFNNPTKIIPLGKKMSSINMNLSIPSDVNHRLSYKCTHCNESFDKRRVLENHEKQRHTNSNNPVTSFLSKNSQMRRSHVFSNKSKKNILNKNILSAKEQLQRRGGTRTVSVSIKKQRTKGDNRKDNNNDDWYDSISSDEDFKESPDSGSNDTSERGHKSGDSTDISADKQSDDDGLSKRTPSNISVIQTLDPDKQFVLEKLPKDTPWKPDQKSEASKKKHGDNSVKEDKILENSCSEPIKTKNICGDIHLAKETTVNLRNIRIEKSVLPTTVKHNMFDASNQKSSSKIPLRELRIGKLSNCSNSSKKADNLDIIDLIDEDVSEPVSKINEPDEIQTLPLATSEECSIGNHENKTSPSNDMSETNESTLDENSNTNETTVLEDENTDKENEVRSVKDVVERGHFGDNICSDRNDILAASATTERNEDKDNLNSSNVSDSRGDKNLDCHKDDNIALMKKSKEKRKKSRVNNSKTIKKKQSKKEETIKSQSSINWNRQKGLMVDFSKSIFIPKKKKNKDPISQTVGTDAVTESVHSILKDKMAFLKADYEANLNTNEPCRVPGLENKDYQECFEGKTNEPMNHNTNANEANSCSSSALKKTTMDEILNSNIKSSIDDNMCMDREILENNTIFMIVDDDENHGEPEIITAIEKIVSNDMIQSENDFAPGISTLGYDKNGDDIVVIENRTANIDTSIEKKKTLFPLTPEEINARLVSNKFSVPAIKNNRIDRSNEEPTNDDLLNEIIGNTDTRNLEPDATVTIYVGDQLGSSQNIQGNSCQSYQNDSTIPPSLQTGQLLNKKDIFQSFTLPSTYNYSTISSNSQSIQSSTYQTMPQAATSSFLSGPPPSSHERSLPETNHVSTHPYSLLRNNPLSQSASTFQRRLQSPNEPTPVAHYHTVPQPSPPGVSQPIPEVMPSATLHYPSNFPRTSEYYVEKPPVVSPHSVPNSLNPSTQLNPPISIYQGSSHQISAPTQSQPYSQAQQFPIPHANLTQSDSSDIHHSRPSNINLEIVKLREKMLDYVLKLEVAEKDLKKAKSLKYMKNVPSELKLKRMHERHHLEENVFKLKEAYEKCSRMLFERCKKGMRELPPQQQRHTSQHMMSDAQNPPCLNNGHFL</sequence>
<dbReference type="PROSITE" id="PS00028">
    <property type="entry name" value="ZINC_FINGER_C2H2_1"/>
    <property type="match status" value="1"/>
</dbReference>
<evidence type="ECO:0000313" key="6">
    <source>
        <dbReference type="EMBL" id="CAG6725872.1"/>
    </source>
</evidence>
<feature type="compositionally biased region" description="Basic residues" evidence="3">
    <location>
        <begin position="1054"/>
        <end position="1076"/>
    </location>
</feature>
<comment type="caution">
    <text evidence="2">Lacks conserved residue(s) required for the propagation of feature annotation.</text>
</comment>
<dbReference type="GO" id="GO:0005634">
    <property type="term" value="C:nucleus"/>
    <property type="evidence" value="ECO:0007669"/>
    <property type="project" value="InterPro"/>
</dbReference>
<dbReference type="PROSITE" id="PS50157">
    <property type="entry name" value="ZINC_FINGER_C2H2_2"/>
    <property type="match status" value="1"/>
</dbReference>
<feature type="region of interest" description="Disordered" evidence="3">
    <location>
        <begin position="1017"/>
        <end position="1086"/>
    </location>
</feature>
<dbReference type="SUPFAM" id="SSF57716">
    <property type="entry name" value="Glucocorticoid receptor-like (DNA-binding domain)"/>
    <property type="match status" value="1"/>
</dbReference>
<feature type="compositionally biased region" description="Polar residues" evidence="3">
    <location>
        <begin position="1449"/>
        <end position="1465"/>
    </location>
</feature>
<feature type="compositionally biased region" description="Basic and acidic residues" evidence="3">
    <location>
        <begin position="1036"/>
        <end position="1049"/>
    </location>
</feature>
<feature type="region of interest" description="Disordered" evidence="3">
    <location>
        <begin position="650"/>
        <end position="827"/>
    </location>
</feature>
<feature type="compositionally biased region" description="Basic residues" evidence="3">
    <location>
        <begin position="671"/>
        <end position="686"/>
    </location>
</feature>
<evidence type="ECO:0000259" key="4">
    <source>
        <dbReference type="PROSITE" id="PS50157"/>
    </source>
</evidence>
<feature type="compositionally biased region" description="Basic and acidic residues" evidence="3">
    <location>
        <begin position="716"/>
        <end position="725"/>
    </location>
</feature>
<feature type="region of interest" description="Disordered" evidence="3">
    <location>
        <begin position="489"/>
        <end position="529"/>
    </location>
</feature>
<feature type="compositionally biased region" description="Polar residues" evidence="3">
    <location>
        <begin position="1684"/>
        <end position="1703"/>
    </location>
</feature>
<feature type="compositionally biased region" description="Polar residues" evidence="3">
    <location>
        <begin position="1427"/>
        <end position="1436"/>
    </location>
</feature>